<protein>
    <recommendedName>
        <fullName evidence="4">Histidine kinase group protein</fullName>
    </recommendedName>
</protein>
<dbReference type="AlphaFoldDB" id="A0AAN7C5C8"/>
<feature type="region of interest" description="Disordered" evidence="1">
    <location>
        <begin position="588"/>
        <end position="634"/>
    </location>
</feature>
<gene>
    <name evidence="2" type="ORF">C8A03DRAFT_18157</name>
</gene>
<comment type="caution">
    <text evidence="2">The sequence shown here is derived from an EMBL/GenBank/DDBJ whole genome shotgun (WGS) entry which is preliminary data.</text>
</comment>
<feature type="region of interest" description="Disordered" evidence="1">
    <location>
        <begin position="1"/>
        <end position="41"/>
    </location>
</feature>
<feature type="compositionally biased region" description="Basic and acidic residues" evidence="1">
    <location>
        <begin position="375"/>
        <end position="389"/>
    </location>
</feature>
<feature type="compositionally biased region" description="Low complexity" evidence="1">
    <location>
        <begin position="593"/>
        <end position="602"/>
    </location>
</feature>
<name>A0AAN7C5C8_9PEZI</name>
<dbReference type="EMBL" id="MU860302">
    <property type="protein sequence ID" value="KAK4235042.1"/>
    <property type="molecule type" value="Genomic_DNA"/>
</dbReference>
<proteinExistence type="predicted"/>
<feature type="region of interest" description="Disordered" evidence="1">
    <location>
        <begin position="689"/>
        <end position="756"/>
    </location>
</feature>
<feature type="region of interest" description="Disordered" evidence="1">
    <location>
        <begin position="773"/>
        <end position="838"/>
    </location>
</feature>
<organism evidence="2 3">
    <name type="scientific">Achaetomium macrosporum</name>
    <dbReference type="NCBI Taxonomy" id="79813"/>
    <lineage>
        <taxon>Eukaryota</taxon>
        <taxon>Fungi</taxon>
        <taxon>Dikarya</taxon>
        <taxon>Ascomycota</taxon>
        <taxon>Pezizomycotina</taxon>
        <taxon>Sordariomycetes</taxon>
        <taxon>Sordariomycetidae</taxon>
        <taxon>Sordariales</taxon>
        <taxon>Chaetomiaceae</taxon>
        <taxon>Achaetomium</taxon>
    </lineage>
</organism>
<evidence type="ECO:0000313" key="2">
    <source>
        <dbReference type="EMBL" id="KAK4235042.1"/>
    </source>
</evidence>
<reference evidence="2" key="2">
    <citation type="submission" date="2023-05" db="EMBL/GenBank/DDBJ databases">
        <authorList>
            <consortium name="Lawrence Berkeley National Laboratory"/>
            <person name="Steindorff A."/>
            <person name="Hensen N."/>
            <person name="Bonometti L."/>
            <person name="Westerberg I."/>
            <person name="Brannstrom I.O."/>
            <person name="Guillou S."/>
            <person name="Cros-Aarteil S."/>
            <person name="Calhoun S."/>
            <person name="Haridas S."/>
            <person name="Kuo A."/>
            <person name="Mondo S."/>
            <person name="Pangilinan J."/>
            <person name="Riley R."/>
            <person name="Labutti K."/>
            <person name="Andreopoulos B."/>
            <person name="Lipzen A."/>
            <person name="Chen C."/>
            <person name="Yanf M."/>
            <person name="Daum C."/>
            <person name="Ng V."/>
            <person name="Clum A."/>
            <person name="Ohm R."/>
            <person name="Martin F."/>
            <person name="Silar P."/>
            <person name="Natvig D."/>
            <person name="Lalanne C."/>
            <person name="Gautier V."/>
            <person name="Ament-Velasquez S.L."/>
            <person name="Kruys A."/>
            <person name="Hutchinson M.I."/>
            <person name="Powell A.J."/>
            <person name="Barry K."/>
            <person name="Miller A.N."/>
            <person name="Grigoriev I.V."/>
            <person name="Debuchy R."/>
            <person name="Gladieux P."/>
            <person name="Thoren M.H."/>
            <person name="Johannesson H."/>
        </authorList>
    </citation>
    <scope>NUCLEOTIDE SEQUENCE</scope>
    <source>
        <strain evidence="2">CBS 532.94</strain>
    </source>
</reference>
<feature type="region of interest" description="Disordered" evidence="1">
    <location>
        <begin position="277"/>
        <end position="303"/>
    </location>
</feature>
<feature type="compositionally biased region" description="Polar residues" evidence="1">
    <location>
        <begin position="341"/>
        <end position="359"/>
    </location>
</feature>
<evidence type="ECO:0000313" key="3">
    <source>
        <dbReference type="Proteomes" id="UP001303760"/>
    </source>
</evidence>
<accession>A0AAN7C5C8</accession>
<reference evidence="2" key="1">
    <citation type="journal article" date="2023" name="Mol. Phylogenet. Evol.">
        <title>Genome-scale phylogeny and comparative genomics of the fungal order Sordariales.</title>
        <authorList>
            <person name="Hensen N."/>
            <person name="Bonometti L."/>
            <person name="Westerberg I."/>
            <person name="Brannstrom I.O."/>
            <person name="Guillou S."/>
            <person name="Cros-Aarteil S."/>
            <person name="Calhoun S."/>
            <person name="Haridas S."/>
            <person name="Kuo A."/>
            <person name="Mondo S."/>
            <person name="Pangilinan J."/>
            <person name="Riley R."/>
            <person name="LaButti K."/>
            <person name="Andreopoulos B."/>
            <person name="Lipzen A."/>
            <person name="Chen C."/>
            <person name="Yan M."/>
            <person name="Daum C."/>
            <person name="Ng V."/>
            <person name="Clum A."/>
            <person name="Steindorff A."/>
            <person name="Ohm R.A."/>
            <person name="Martin F."/>
            <person name="Silar P."/>
            <person name="Natvig D.O."/>
            <person name="Lalanne C."/>
            <person name="Gautier V."/>
            <person name="Ament-Velasquez S.L."/>
            <person name="Kruys A."/>
            <person name="Hutchinson M.I."/>
            <person name="Powell A.J."/>
            <person name="Barry K."/>
            <person name="Miller A.N."/>
            <person name="Grigoriev I.V."/>
            <person name="Debuchy R."/>
            <person name="Gladieux P."/>
            <person name="Hiltunen Thoren M."/>
            <person name="Johannesson H."/>
        </authorList>
    </citation>
    <scope>NUCLEOTIDE SEQUENCE</scope>
    <source>
        <strain evidence="2">CBS 532.94</strain>
    </source>
</reference>
<feature type="compositionally biased region" description="Low complexity" evidence="1">
    <location>
        <begin position="797"/>
        <end position="812"/>
    </location>
</feature>
<feature type="compositionally biased region" description="Polar residues" evidence="1">
    <location>
        <begin position="721"/>
        <end position="749"/>
    </location>
</feature>
<feature type="compositionally biased region" description="Low complexity" evidence="1">
    <location>
        <begin position="697"/>
        <end position="715"/>
    </location>
</feature>
<evidence type="ECO:0000256" key="1">
    <source>
        <dbReference type="SAM" id="MobiDB-lite"/>
    </source>
</evidence>
<evidence type="ECO:0008006" key="4">
    <source>
        <dbReference type="Google" id="ProtNLM"/>
    </source>
</evidence>
<dbReference type="Proteomes" id="UP001303760">
    <property type="component" value="Unassembled WGS sequence"/>
</dbReference>
<feature type="compositionally biased region" description="Basic and acidic residues" evidence="1">
    <location>
        <begin position="1"/>
        <end position="17"/>
    </location>
</feature>
<sequence length="838" mass="89754">MTSNKRIEPGDHGDHANSRVPSPATPLSSKQTMTNVAPQPPPSQQVLVICRNKHWRYISSFHGPWLQLPPEILETIANANYNTPRPRPIDPAVFFDLVKIRRLVDEATNLAVRAASGVASIGQRGLPGASPHAAALGFGFGPRPPPQTKLSPERKHRMREQATQKLMRAYRLDEIACSVATMQSASSLEEVASLVLQRSPQDPDAKYVHFFHEKIPSRQLAECTSLTPLNEIIANRRSDPEPLRTRAMVRVFKGDYQGAVDDLTEALKLHRLYRPVHTAPKSSQQGQIVERQQHGANRRQEDVILKEEEQPSSLEMQLLFQRAGVYLAIACRHVAAALPDRSTTPSSADAANGHSNGGSRSDMVGDQLPQPEVSPAEKEAQKKMTEARKSVRHNAKRALRDYTAYLSHFEYSPDLPIEVAEDFTRRVNSVVNGGRAPRSPLSSVGEGTTAPHRIYALSDLFTASPPSGLPPYPSMEVASISRAAPSEGPVQKTTETLTCHPLLIDALHSVLLCHSLIQTSAKELLRHAYMVARLARLADGYPVFQSSRCPARADWIEVLRAGGNWIQLAGSWEDLCAPAPLPLFQSTGNGATPVPISSPPSSRRTKALLPGDDDSAAATTTNPGSPADKQRKDRIHQQAVLDALGDDRVTDESSLRLAIRARQLRAQHDYRLDNAVAALDAKLARGGALGPSPAVDSASSAASTEAAASSEAAATNGNGNGDTKASPKSSQTVAPAGQVNNGRRSQSSGFDEGRDYPISTERASAIARWVLEAPPPSAGSSAGGEGVRKRRKKPVKKGAVVTTASAGASASVMGGGGVKGEGDLEGDEGGEVEGEGEV</sequence>
<feature type="compositionally biased region" description="Polar residues" evidence="1">
    <location>
        <begin position="25"/>
        <end position="37"/>
    </location>
</feature>
<keyword evidence="3" id="KW-1185">Reference proteome</keyword>
<feature type="compositionally biased region" description="Acidic residues" evidence="1">
    <location>
        <begin position="823"/>
        <end position="838"/>
    </location>
</feature>
<feature type="region of interest" description="Disordered" evidence="1">
    <location>
        <begin position="339"/>
        <end position="392"/>
    </location>
</feature>